<comment type="caution">
    <text evidence="4">The sequence shown here is derived from an EMBL/GenBank/DDBJ whole genome shotgun (WGS) entry which is preliminary data.</text>
</comment>
<dbReference type="InterPro" id="IPR009057">
    <property type="entry name" value="Homeodomain-like_sf"/>
</dbReference>
<dbReference type="SUPFAM" id="SSF46689">
    <property type="entry name" value="Homeodomain-like"/>
    <property type="match status" value="1"/>
</dbReference>
<dbReference type="InterPro" id="IPR050624">
    <property type="entry name" value="HTH-type_Tx_Regulator"/>
</dbReference>
<dbReference type="RefSeq" id="WP_002920611.1">
    <property type="nucleotide sequence ID" value="NZ_GL890990.1"/>
</dbReference>
<gene>
    <name evidence="4" type="ORF">HMPREF9393_0091</name>
</gene>
<sequence>MDGKQLQVQETQQILSNALLALLKVKPYSSISVNDILSQSQISRRTFYRHFRNKNHLLHFYFRQLMQEYLIQKETLITEKDPYQALLASFKFWYSKRKSLKLVIDNQLFEPFIAHWNDNAQAISEKFYDSDDLNEGIYSLRFFIGGYCNALWIWLGKEKPETPEAMARYFLNILSRLDFKNTAQ</sequence>
<protein>
    <recommendedName>
        <fullName evidence="3">HTH tetR-type domain-containing protein</fullName>
    </recommendedName>
</protein>
<dbReference type="PANTHER" id="PTHR43479:SF7">
    <property type="entry name" value="TETR-FAMILY TRANSCRIPTIONAL REGULATOR"/>
    <property type="match status" value="1"/>
</dbReference>
<dbReference type="Pfam" id="PF00440">
    <property type="entry name" value="TetR_N"/>
    <property type="match status" value="1"/>
</dbReference>
<proteinExistence type="predicted"/>
<dbReference type="HOGENOM" id="CLU_087539_6_1_9"/>
<evidence type="ECO:0000256" key="1">
    <source>
        <dbReference type="ARBA" id="ARBA00023125"/>
    </source>
</evidence>
<evidence type="ECO:0000256" key="2">
    <source>
        <dbReference type="PROSITE-ProRule" id="PRU00335"/>
    </source>
</evidence>
<dbReference type="AlphaFoldDB" id="F3U8Y8"/>
<dbReference type="GO" id="GO:0003677">
    <property type="term" value="F:DNA binding"/>
    <property type="evidence" value="ECO:0007669"/>
    <property type="project" value="UniProtKB-UniRule"/>
</dbReference>
<evidence type="ECO:0000259" key="3">
    <source>
        <dbReference type="PROSITE" id="PS50977"/>
    </source>
</evidence>
<dbReference type="PANTHER" id="PTHR43479">
    <property type="entry name" value="ACREF/ENVCD OPERON REPRESSOR-RELATED"/>
    <property type="match status" value="1"/>
</dbReference>
<feature type="domain" description="HTH tetR-type" evidence="3">
    <location>
        <begin position="9"/>
        <end position="69"/>
    </location>
</feature>
<organism evidence="4 5">
    <name type="scientific">Streptococcus sanguinis SK1056</name>
    <dbReference type="NCBI Taxonomy" id="888820"/>
    <lineage>
        <taxon>Bacteria</taxon>
        <taxon>Bacillati</taxon>
        <taxon>Bacillota</taxon>
        <taxon>Bacilli</taxon>
        <taxon>Lactobacillales</taxon>
        <taxon>Streptococcaceae</taxon>
        <taxon>Streptococcus</taxon>
    </lineage>
</organism>
<dbReference type="Gene3D" id="1.10.357.10">
    <property type="entry name" value="Tetracycline Repressor, domain 2"/>
    <property type="match status" value="1"/>
</dbReference>
<accession>F3U8Y8</accession>
<feature type="DNA-binding region" description="H-T-H motif" evidence="2">
    <location>
        <begin position="32"/>
        <end position="51"/>
    </location>
</feature>
<dbReference type="Proteomes" id="UP000004171">
    <property type="component" value="Unassembled WGS sequence"/>
</dbReference>
<evidence type="ECO:0000313" key="4">
    <source>
        <dbReference type="EMBL" id="EGJ40093.1"/>
    </source>
</evidence>
<name>F3U8Y8_STRSA</name>
<reference evidence="4 5" key="1">
    <citation type="submission" date="2011-03" db="EMBL/GenBank/DDBJ databases">
        <authorList>
            <person name="Muzny D."/>
            <person name="Qin X."/>
            <person name="Deng J."/>
            <person name="Jiang H."/>
            <person name="Liu Y."/>
            <person name="Qu J."/>
            <person name="Song X.-Z."/>
            <person name="Zhang L."/>
            <person name="Thornton R."/>
            <person name="Coyle M."/>
            <person name="Francisco L."/>
            <person name="Jackson L."/>
            <person name="Javaid M."/>
            <person name="Korchina V."/>
            <person name="Kovar C."/>
            <person name="Mata R."/>
            <person name="Mathew T."/>
            <person name="Ngo R."/>
            <person name="Nguyen L."/>
            <person name="Nguyen N."/>
            <person name="Okwuonu G."/>
            <person name="Ongeri F."/>
            <person name="Pham C."/>
            <person name="Simmons D."/>
            <person name="Wilczek-Boney K."/>
            <person name="Hale W."/>
            <person name="Jakkamsetti A."/>
            <person name="Pham P."/>
            <person name="Ruth R."/>
            <person name="San Lucas F."/>
            <person name="Warren J."/>
            <person name="Zhang J."/>
            <person name="Zhao Z."/>
            <person name="Zhou C."/>
            <person name="Zhu D."/>
            <person name="Lee S."/>
            <person name="Bess C."/>
            <person name="Blankenburg K."/>
            <person name="Forbes L."/>
            <person name="Fu Q."/>
            <person name="Gubbala S."/>
            <person name="Hirani K."/>
            <person name="Jayaseelan J.C."/>
            <person name="Lara F."/>
            <person name="Munidasa M."/>
            <person name="Palculict T."/>
            <person name="Patil S."/>
            <person name="Pu L.-L."/>
            <person name="Saada N."/>
            <person name="Tang L."/>
            <person name="Weissenberger G."/>
            <person name="Zhu Y."/>
            <person name="Hemphill L."/>
            <person name="Shang Y."/>
            <person name="Youmans B."/>
            <person name="Ayvaz T."/>
            <person name="Ross M."/>
            <person name="Santibanez J."/>
            <person name="Aqrawi P."/>
            <person name="Gross S."/>
            <person name="Joshi V."/>
            <person name="Fowler G."/>
            <person name="Nazareth L."/>
            <person name="Reid J."/>
            <person name="Worley K."/>
            <person name="Petrosino J."/>
            <person name="Highlander S."/>
            <person name="Gibbs R."/>
        </authorList>
    </citation>
    <scope>NUCLEOTIDE SEQUENCE [LARGE SCALE GENOMIC DNA]</scope>
    <source>
        <strain evidence="4 5">SK1056</strain>
    </source>
</reference>
<dbReference type="InterPro" id="IPR001647">
    <property type="entry name" value="HTH_TetR"/>
</dbReference>
<dbReference type="EMBL" id="AFFL01000001">
    <property type="protein sequence ID" value="EGJ40093.1"/>
    <property type="molecule type" value="Genomic_DNA"/>
</dbReference>
<dbReference type="PROSITE" id="PS50977">
    <property type="entry name" value="HTH_TETR_2"/>
    <property type="match status" value="1"/>
</dbReference>
<keyword evidence="1 2" id="KW-0238">DNA-binding</keyword>
<dbReference type="PATRIC" id="fig|888820.3.peg.91"/>
<evidence type="ECO:0000313" key="5">
    <source>
        <dbReference type="Proteomes" id="UP000004171"/>
    </source>
</evidence>